<organism evidence="1">
    <name type="scientific">Klebsiella pneumoniae</name>
    <dbReference type="NCBI Taxonomy" id="573"/>
    <lineage>
        <taxon>Bacteria</taxon>
        <taxon>Pseudomonadati</taxon>
        <taxon>Pseudomonadota</taxon>
        <taxon>Gammaproteobacteria</taxon>
        <taxon>Enterobacterales</taxon>
        <taxon>Enterobacteriaceae</taxon>
        <taxon>Klebsiella/Raoultella group</taxon>
        <taxon>Klebsiella</taxon>
        <taxon>Klebsiella pneumoniae complex</taxon>
    </lineage>
</organism>
<reference evidence="1" key="1">
    <citation type="submission" date="2019-01" db="EMBL/GenBank/DDBJ databases">
        <authorList>
            <person name="Lista F."/>
            <person name="Anselmo A."/>
        </authorList>
    </citation>
    <scope>NUCLEOTIDE SEQUENCE</scope>
    <source>
        <strain evidence="1">18S</strain>
    </source>
</reference>
<evidence type="ECO:0000313" key="1">
    <source>
        <dbReference type="EMBL" id="TCX08868.1"/>
    </source>
</evidence>
<accession>A0A483GMX2</accession>
<proteinExistence type="predicted"/>
<gene>
    <name evidence="1" type="ORF">ETE71_17870</name>
</gene>
<dbReference type="EMBL" id="SDCE01000015">
    <property type="protein sequence ID" value="TCX08868.1"/>
    <property type="molecule type" value="Genomic_DNA"/>
</dbReference>
<comment type="caution">
    <text evidence="1">The sequence shown here is derived from an EMBL/GenBank/DDBJ whole genome shotgun (WGS) entry which is preliminary data.</text>
</comment>
<name>A0A483GMX2_KLEPN</name>
<protein>
    <submittedName>
        <fullName evidence="1">Uncharacterized protein</fullName>
    </submittedName>
</protein>
<dbReference type="AlphaFoldDB" id="A0A483GMX2"/>
<sequence>MEHQSNDQHIRGSLNPALRNPLLLVVILVVLTESGFRFSLNISQLLAKAIPVRGAKFKNPAQGNLSGIFAFRDPLRSPSMQSYPGVGAIFLL</sequence>